<gene>
    <name evidence="2" type="ORF">DPMN_073113</name>
</gene>
<dbReference type="Proteomes" id="UP000828390">
    <property type="component" value="Unassembled WGS sequence"/>
</dbReference>
<feature type="region of interest" description="Disordered" evidence="1">
    <location>
        <begin position="71"/>
        <end position="90"/>
    </location>
</feature>
<proteinExistence type="predicted"/>
<reference evidence="2" key="1">
    <citation type="journal article" date="2019" name="bioRxiv">
        <title>The Genome of the Zebra Mussel, Dreissena polymorpha: A Resource for Invasive Species Research.</title>
        <authorList>
            <person name="McCartney M.A."/>
            <person name="Auch B."/>
            <person name="Kono T."/>
            <person name="Mallez S."/>
            <person name="Zhang Y."/>
            <person name="Obille A."/>
            <person name="Becker A."/>
            <person name="Abrahante J.E."/>
            <person name="Garbe J."/>
            <person name="Badalamenti J.P."/>
            <person name="Herman A."/>
            <person name="Mangelson H."/>
            <person name="Liachko I."/>
            <person name="Sullivan S."/>
            <person name="Sone E.D."/>
            <person name="Koren S."/>
            <person name="Silverstein K.A.T."/>
            <person name="Beckman K.B."/>
            <person name="Gohl D.M."/>
        </authorList>
    </citation>
    <scope>NUCLEOTIDE SEQUENCE</scope>
    <source>
        <strain evidence="2">Duluth1</strain>
        <tissue evidence="2">Whole animal</tissue>
    </source>
</reference>
<dbReference type="EMBL" id="JAIWYP010000014">
    <property type="protein sequence ID" value="KAH3713323.1"/>
    <property type="molecule type" value="Genomic_DNA"/>
</dbReference>
<accession>A0A9D4HCS5</accession>
<keyword evidence="3" id="KW-1185">Reference proteome</keyword>
<sequence length="120" mass="14022">MRQNLTYGTKNVKTDQDKSVFPEPTSESKYIHWRGQWRRSGNQGHENYRRYDQSAPRGQWSMNNIGNSGYNTNYTNHGDRSETQNPYGNMDVTFNRQTEMLIRMKTVMCTQVGTSPNSFL</sequence>
<reference evidence="2" key="2">
    <citation type="submission" date="2020-11" db="EMBL/GenBank/DDBJ databases">
        <authorList>
            <person name="McCartney M.A."/>
            <person name="Auch B."/>
            <person name="Kono T."/>
            <person name="Mallez S."/>
            <person name="Becker A."/>
            <person name="Gohl D.M."/>
            <person name="Silverstein K.A.T."/>
            <person name="Koren S."/>
            <person name="Bechman K.B."/>
            <person name="Herman A."/>
            <person name="Abrahante J.E."/>
            <person name="Garbe J."/>
        </authorList>
    </citation>
    <scope>NUCLEOTIDE SEQUENCE</scope>
    <source>
        <strain evidence="2">Duluth1</strain>
        <tissue evidence="2">Whole animal</tissue>
    </source>
</reference>
<feature type="region of interest" description="Disordered" evidence="1">
    <location>
        <begin position="37"/>
        <end position="66"/>
    </location>
</feature>
<protein>
    <submittedName>
        <fullName evidence="2">Uncharacterized protein</fullName>
    </submittedName>
</protein>
<evidence type="ECO:0000313" key="3">
    <source>
        <dbReference type="Proteomes" id="UP000828390"/>
    </source>
</evidence>
<name>A0A9D4HCS5_DREPO</name>
<evidence type="ECO:0000313" key="2">
    <source>
        <dbReference type="EMBL" id="KAH3713323.1"/>
    </source>
</evidence>
<comment type="caution">
    <text evidence="2">The sequence shown here is derived from an EMBL/GenBank/DDBJ whole genome shotgun (WGS) entry which is preliminary data.</text>
</comment>
<organism evidence="2 3">
    <name type="scientific">Dreissena polymorpha</name>
    <name type="common">Zebra mussel</name>
    <name type="synonym">Mytilus polymorpha</name>
    <dbReference type="NCBI Taxonomy" id="45954"/>
    <lineage>
        <taxon>Eukaryota</taxon>
        <taxon>Metazoa</taxon>
        <taxon>Spiralia</taxon>
        <taxon>Lophotrochozoa</taxon>
        <taxon>Mollusca</taxon>
        <taxon>Bivalvia</taxon>
        <taxon>Autobranchia</taxon>
        <taxon>Heteroconchia</taxon>
        <taxon>Euheterodonta</taxon>
        <taxon>Imparidentia</taxon>
        <taxon>Neoheterodontei</taxon>
        <taxon>Myida</taxon>
        <taxon>Dreissenoidea</taxon>
        <taxon>Dreissenidae</taxon>
        <taxon>Dreissena</taxon>
    </lineage>
</organism>
<evidence type="ECO:0000256" key="1">
    <source>
        <dbReference type="SAM" id="MobiDB-lite"/>
    </source>
</evidence>
<dbReference type="AlphaFoldDB" id="A0A9D4HCS5"/>